<evidence type="ECO:0000256" key="4">
    <source>
        <dbReference type="ARBA" id="ARBA00022729"/>
    </source>
</evidence>
<dbReference type="EMBL" id="DVMR01000015">
    <property type="protein sequence ID" value="HIU42954.1"/>
    <property type="molecule type" value="Genomic_DNA"/>
</dbReference>
<proteinExistence type="inferred from homology"/>
<feature type="domain" description="ABC transporter substrate-binding protein PnrA-like" evidence="8">
    <location>
        <begin position="36"/>
        <end position="318"/>
    </location>
</feature>
<comment type="subcellular location">
    <subcellularLocation>
        <location evidence="1">Cell membrane</location>
        <topology evidence="1">Lipid-anchor</topology>
    </subcellularLocation>
</comment>
<dbReference type="SUPFAM" id="SSF53822">
    <property type="entry name" value="Periplasmic binding protein-like I"/>
    <property type="match status" value="1"/>
</dbReference>
<evidence type="ECO:0000256" key="6">
    <source>
        <dbReference type="ARBA" id="ARBA00023288"/>
    </source>
</evidence>
<dbReference type="PANTHER" id="PTHR34296">
    <property type="entry name" value="TRANSCRIPTIONAL ACTIVATOR PROTEIN MED"/>
    <property type="match status" value="1"/>
</dbReference>
<evidence type="ECO:0000313" key="10">
    <source>
        <dbReference type="Proteomes" id="UP000824073"/>
    </source>
</evidence>
<dbReference type="Proteomes" id="UP000824073">
    <property type="component" value="Unassembled WGS sequence"/>
</dbReference>
<dbReference type="CDD" id="cd06354">
    <property type="entry name" value="PBP1_PrnA-like"/>
    <property type="match status" value="1"/>
</dbReference>
<feature type="chain" id="PRO_5038540866" evidence="7">
    <location>
        <begin position="29"/>
        <end position="360"/>
    </location>
</feature>
<evidence type="ECO:0000259" key="8">
    <source>
        <dbReference type="Pfam" id="PF02608"/>
    </source>
</evidence>
<name>A0A9D1LKC0_9CLOT</name>
<organism evidence="9 10">
    <name type="scientific">Candidatus Ventrousia excrementavium</name>
    <dbReference type="NCBI Taxonomy" id="2840961"/>
    <lineage>
        <taxon>Bacteria</taxon>
        <taxon>Bacillati</taxon>
        <taxon>Bacillota</taxon>
        <taxon>Clostridia</taxon>
        <taxon>Eubacteriales</taxon>
        <taxon>Clostridiaceae</taxon>
        <taxon>Clostridiaceae incertae sedis</taxon>
        <taxon>Candidatus Ventrousia</taxon>
    </lineage>
</organism>
<evidence type="ECO:0000256" key="7">
    <source>
        <dbReference type="SAM" id="SignalP"/>
    </source>
</evidence>
<evidence type="ECO:0000256" key="3">
    <source>
        <dbReference type="ARBA" id="ARBA00022475"/>
    </source>
</evidence>
<dbReference type="Pfam" id="PF02608">
    <property type="entry name" value="Bmp"/>
    <property type="match status" value="1"/>
</dbReference>
<dbReference type="InterPro" id="IPR028082">
    <property type="entry name" value="Peripla_BP_I"/>
</dbReference>
<dbReference type="AlphaFoldDB" id="A0A9D1LKC0"/>
<dbReference type="GO" id="GO:0005886">
    <property type="term" value="C:plasma membrane"/>
    <property type="evidence" value="ECO:0007669"/>
    <property type="project" value="UniProtKB-SubCell"/>
</dbReference>
<evidence type="ECO:0000256" key="5">
    <source>
        <dbReference type="ARBA" id="ARBA00023136"/>
    </source>
</evidence>
<keyword evidence="4 7" id="KW-0732">Signal</keyword>
<accession>A0A9D1LKC0</accession>
<evidence type="ECO:0000256" key="1">
    <source>
        <dbReference type="ARBA" id="ARBA00004193"/>
    </source>
</evidence>
<reference evidence="9" key="2">
    <citation type="journal article" date="2021" name="PeerJ">
        <title>Extensive microbial diversity within the chicken gut microbiome revealed by metagenomics and culture.</title>
        <authorList>
            <person name="Gilroy R."/>
            <person name="Ravi A."/>
            <person name="Getino M."/>
            <person name="Pursley I."/>
            <person name="Horton D.L."/>
            <person name="Alikhan N.F."/>
            <person name="Baker D."/>
            <person name="Gharbi K."/>
            <person name="Hall N."/>
            <person name="Watson M."/>
            <person name="Adriaenssens E.M."/>
            <person name="Foster-Nyarko E."/>
            <person name="Jarju S."/>
            <person name="Secka A."/>
            <person name="Antonio M."/>
            <person name="Oren A."/>
            <person name="Chaudhuri R.R."/>
            <person name="La Ragione R."/>
            <person name="Hildebrand F."/>
            <person name="Pallen M.J."/>
        </authorList>
    </citation>
    <scope>NUCLEOTIDE SEQUENCE</scope>
    <source>
        <strain evidence="9">CHK191-8634</strain>
    </source>
</reference>
<sequence>MLKNKRPAAMILCAALMLAILLSGCSRGGDLMVCLVTNGGSVTDRTVNQSAWEGVTAASAEYGFTPKSLGARSSSTADFLSHIESLYGEGYRVFVLPGILFTEALETVQAQYSDCLFIAVDFTPATVASNTVSLTFADEQAAFLAGFAAAVELQDGSFGGIFGMELPSAQHSSWGFQQGVLYANEHYGTNIELDEQNFIYAGTYADDQLGQQLAAEMYDRGVTCIYASAGRTGSGVITEARARTAAGETLWCVGDDTDQLMLGVYYGADSAVLTSATKDIAGAVQDVISLIVDDAFPGGQTLVYDISTDSVGIPLPEEPEDGEEPDGNLSTATLAAVQEVYALLQSGDITVDTSGEGLIR</sequence>
<keyword evidence="3" id="KW-1003">Cell membrane</keyword>
<protein>
    <submittedName>
        <fullName evidence="9">BMP family ABC transporter substrate-binding protein</fullName>
    </submittedName>
</protein>
<evidence type="ECO:0000313" key="9">
    <source>
        <dbReference type="EMBL" id="HIU42954.1"/>
    </source>
</evidence>
<keyword evidence="6" id="KW-0449">Lipoprotein</keyword>
<comment type="similarity">
    <text evidence="2">Belongs to the BMP lipoprotein family.</text>
</comment>
<dbReference type="InterPro" id="IPR003760">
    <property type="entry name" value="PnrA-like"/>
</dbReference>
<keyword evidence="5" id="KW-0472">Membrane</keyword>
<reference evidence="9" key="1">
    <citation type="submission" date="2020-10" db="EMBL/GenBank/DDBJ databases">
        <authorList>
            <person name="Gilroy R."/>
        </authorList>
    </citation>
    <scope>NUCLEOTIDE SEQUENCE</scope>
    <source>
        <strain evidence="9">CHK191-8634</strain>
    </source>
</reference>
<dbReference type="PANTHER" id="PTHR34296:SF2">
    <property type="entry name" value="ABC TRANSPORTER GUANOSINE-BINDING PROTEIN NUPN"/>
    <property type="match status" value="1"/>
</dbReference>
<dbReference type="InterPro" id="IPR050957">
    <property type="entry name" value="BMP_lipoprotein"/>
</dbReference>
<feature type="signal peptide" evidence="7">
    <location>
        <begin position="1"/>
        <end position="28"/>
    </location>
</feature>
<gene>
    <name evidence="9" type="ORF">IAB67_01500</name>
</gene>
<dbReference type="PROSITE" id="PS51257">
    <property type="entry name" value="PROKAR_LIPOPROTEIN"/>
    <property type="match status" value="1"/>
</dbReference>
<comment type="caution">
    <text evidence="9">The sequence shown here is derived from an EMBL/GenBank/DDBJ whole genome shotgun (WGS) entry which is preliminary data.</text>
</comment>
<evidence type="ECO:0000256" key="2">
    <source>
        <dbReference type="ARBA" id="ARBA00008610"/>
    </source>
</evidence>
<dbReference type="Gene3D" id="3.40.50.2300">
    <property type="match status" value="2"/>
</dbReference>